<evidence type="ECO:0000313" key="2">
    <source>
        <dbReference type="Proteomes" id="UP001558713"/>
    </source>
</evidence>
<keyword evidence="2" id="KW-1185">Reference proteome</keyword>
<organism evidence="1 2">
    <name type="scientific">Cardamine amara subsp. amara</name>
    <dbReference type="NCBI Taxonomy" id="228776"/>
    <lineage>
        <taxon>Eukaryota</taxon>
        <taxon>Viridiplantae</taxon>
        <taxon>Streptophyta</taxon>
        <taxon>Embryophyta</taxon>
        <taxon>Tracheophyta</taxon>
        <taxon>Spermatophyta</taxon>
        <taxon>Magnoliopsida</taxon>
        <taxon>eudicotyledons</taxon>
        <taxon>Gunneridae</taxon>
        <taxon>Pentapetalae</taxon>
        <taxon>rosids</taxon>
        <taxon>malvids</taxon>
        <taxon>Brassicales</taxon>
        <taxon>Brassicaceae</taxon>
        <taxon>Cardamineae</taxon>
        <taxon>Cardamine</taxon>
    </lineage>
</organism>
<dbReference type="Proteomes" id="UP001558713">
    <property type="component" value="Unassembled WGS sequence"/>
</dbReference>
<reference evidence="1 2" key="1">
    <citation type="submission" date="2024-04" db="EMBL/GenBank/DDBJ databases">
        <title>Genome assembly C_amara_ONT_v2.</title>
        <authorList>
            <person name="Yant L."/>
            <person name="Moore C."/>
            <person name="Slenker M."/>
        </authorList>
    </citation>
    <scope>NUCLEOTIDE SEQUENCE [LARGE SCALE GENOMIC DNA]</scope>
    <source>
        <tissue evidence="1">Leaf</tissue>
    </source>
</reference>
<gene>
    <name evidence="1" type="ORF">V5N11_031447</name>
</gene>
<dbReference type="EMBL" id="JBANAX010000748">
    <property type="protein sequence ID" value="KAL1194624.1"/>
    <property type="molecule type" value="Genomic_DNA"/>
</dbReference>
<comment type="caution">
    <text evidence="1">The sequence shown here is derived from an EMBL/GenBank/DDBJ whole genome shotgun (WGS) entry which is preliminary data.</text>
</comment>
<sequence>MSESSEPRQLENSSARRELIALGLTESDGEIEHFNYRQALELCRLLLSTGHPESVTNFQVPPKLVESLCSIPNSPISLAGDGFIVTLSRQFLSDPASFACSLGVPENVLFEQIKQFMDSEIS</sequence>
<proteinExistence type="predicted"/>
<dbReference type="AlphaFoldDB" id="A0ABD0ZTF4"/>
<evidence type="ECO:0000313" key="1">
    <source>
        <dbReference type="EMBL" id="KAL1194624.1"/>
    </source>
</evidence>
<protein>
    <submittedName>
        <fullName evidence="1">Uncharacterized protein</fullName>
    </submittedName>
</protein>
<name>A0ABD0ZTF4_CARAN</name>
<accession>A0ABD0ZTF4</accession>